<dbReference type="EMBL" id="KX557288">
    <property type="protein sequence ID" value="AON97469.1"/>
    <property type="molecule type" value="Genomic_DNA"/>
</dbReference>
<evidence type="ECO:0000256" key="1">
    <source>
        <dbReference type="SAM" id="MobiDB-lite"/>
    </source>
</evidence>
<name>A0A1C9EI45_9CAUD</name>
<protein>
    <submittedName>
        <fullName evidence="2">Uncharacterized protein</fullName>
    </submittedName>
</protein>
<feature type="region of interest" description="Disordered" evidence="1">
    <location>
        <begin position="49"/>
        <end position="80"/>
    </location>
</feature>
<dbReference type="RefSeq" id="YP_010754164.1">
    <property type="nucleotide sequence ID" value="NC_073456.1"/>
</dbReference>
<dbReference type="GeneID" id="80018746"/>
<organism evidence="2 3">
    <name type="scientific">Rhodococcus phage ChewyVIII</name>
    <dbReference type="NCBI Taxonomy" id="1887657"/>
    <lineage>
        <taxon>Viruses</taxon>
        <taxon>Duplodnaviria</taxon>
        <taxon>Heunggongvirae</taxon>
        <taxon>Uroviricota</taxon>
        <taxon>Caudoviricetes</taxon>
        <taxon>Chewyvirus</taxon>
        <taxon>Chewyvirus chewyVIII</taxon>
    </lineage>
</organism>
<dbReference type="KEGG" id="vg:80018746"/>
<keyword evidence="3" id="KW-1185">Reference proteome</keyword>
<sequence>MPQLDLDADWGRMRNGYRQNSFGFGQLLQHSPGLGRRLMASGQQIAARYRRTAPRGTETHNRSADDVKVRRTYPGGRKKDRQAVMVIAKPRNKEGTDALIKSVSYLSGGKKISKKGQVS</sequence>
<evidence type="ECO:0000313" key="3">
    <source>
        <dbReference type="Proteomes" id="UP000221751"/>
    </source>
</evidence>
<dbReference type="Proteomes" id="UP000221751">
    <property type="component" value="Segment"/>
</dbReference>
<gene>
    <name evidence="2" type="primary">47</name>
    <name evidence="2" type="ORF">SEA_CHEWYVIII_47</name>
</gene>
<evidence type="ECO:0000313" key="2">
    <source>
        <dbReference type="EMBL" id="AON97469.1"/>
    </source>
</evidence>
<accession>A0A1C9EI45</accession>
<feature type="compositionally biased region" description="Basic and acidic residues" evidence="1">
    <location>
        <begin position="57"/>
        <end position="69"/>
    </location>
</feature>
<proteinExistence type="predicted"/>
<reference evidence="3" key="1">
    <citation type="submission" date="2016-07" db="EMBL/GenBank/DDBJ databases">
        <authorList>
            <person name="Florea S."/>
            <person name="Webb J.S."/>
            <person name="Jaromczyk J."/>
            <person name="Schardl C.L."/>
        </authorList>
    </citation>
    <scope>NUCLEOTIDE SEQUENCE [LARGE SCALE GENOMIC DNA]</scope>
</reference>